<keyword evidence="1" id="KW-0812">Transmembrane</keyword>
<evidence type="ECO:0000313" key="3">
    <source>
        <dbReference type="EMBL" id="SVA76492.1"/>
    </source>
</evidence>
<evidence type="ECO:0000259" key="2">
    <source>
        <dbReference type="Pfam" id="PF02397"/>
    </source>
</evidence>
<dbReference type="PANTHER" id="PTHR30576">
    <property type="entry name" value="COLANIC BIOSYNTHESIS UDP-GLUCOSE LIPID CARRIER TRANSFERASE"/>
    <property type="match status" value="1"/>
</dbReference>
<dbReference type="SUPFAM" id="SSF53335">
    <property type="entry name" value="S-adenosyl-L-methionine-dependent methyltransferases"/>
    <property type="match status" value="1"/>
</dbReference>
<feature type="transmembrane region" description="Helical" evidence="1">
    <location>
        <begin position="60"/>
        <end position="79"/>
    </location>
</feature>
<dbReference type="InterPro" id="IPR029063">
    <property type="entry name" value="SAM-dependent_MTases_sf"/>
</dbReference>
<reference evidence="3" key="1">
    <citation type="submission" date="2018-05" db="EMBL/GenBank/DDBJ databases">
        <authorList>
            <person name="Lanie J.A."/>
            <person name="Ng W.-L."/>
            <person name="Kazmierczak K.M."/>
            <person name="Andrzejewski T.M."/>
            <person name="Davidsen T.M."/>
            <person name="Wayne K.J."/>
            <person name="Tettelin H."/>
            <person name="Glass J.I."/>
            <person name="Rusch D."/>
            <person name="Podicherti R."/>
            <person name="Tsui H.-C.T."/>
            <person name="Winkler M.E."/>
        </authorList>
    </citation>
    <scope>NUCLEOTIDE SEQUENCE</scope>
</reference>
<dbReference type="Pfam" id="PF02397">
    <property type="entry name" value="Bac_transf"/>
    <property type="match status" value="1"/>
</dbReference>
<dbReference type="PANTHER" id="PTHR30576:SF0">
    <property type="entry name" value="UNDECAPRENYL-PHOSPHATE N-ACETYLGALACTOSAMINYL 1-PHOSPHATE TRANSFERASE-RELATED"/>
    <property type="match status" value="1"/>
</dbReference>
<organism evidence="3">
    <name type="scientific">marine metagenome</name>
    <dbReference type="NCBI Taxonomy" id="408172"/>
    <lineage>
        <taxon>unclassified sequences</taxon>
        <taxon>metagenomes</taxon>
        <taxon>ecological metagenomes</taxon>
    </lineage>
</organism>
<dbReference type="GO" id="GO:0016780">
    <property type="term" value="F:phosphotransferase activity, for other substituted phosphate groups"/>
    <property type="evidence" value="ECO:0007669"/>
    <property type="project" value="TreeGrafter"/>
</dbReference>
<dbReference type="InterPro" id="IPR003362">
    <property type="entry name" value="Bact_transf"/>
</dbReference>
<protein>
    <recommendedName>
        <fullName evidence="2">Bacterial sugar transferase domain-containing protein</fullName>
    </recommendedName>
</protein>
<keyword evidence="1" id="KW-0472">Membrane</keyword>
<feature type="transmembrane region" description="Helical" evidence="1">
    <location>
        <begin position="288"/>
        <end position="307"/>
    </location>
</feature>
<gene>
    <name evidence="3" type="ORF">METZ01_LOCUS129346</name>
</gene>
<proteinExistence type="predicted"/>
<feature type="transmembrane region" description="Helical" evidence="1">
    <location>
        <begin position="91"/>
        <end position="111"/>
    </location>
</feature>
<feature type="transmembrane region" description="Helical" evidence="1">
    <location>
        <begin position="123"/>
        <end position="142"/>
    </location>
</feature>
<sequence length="535" mass="62130">MFQPSFDPGIIKSAGDKTEDLQNKYFFKWLIPGVIFLISIYVVTVGLIEGKFVYNPFNEQSLLVLICAWGISTLVTNRYKAPNTLNHYYEIAPYIKAAILMFLFLAFFNFFLRLEPYAGNLMFKTSVAFSGLEVFGFYLYFFGRSKKNGNGKIIAAPSTNGGNGQEDLKTVTPNYDTGEYFSFHDLVKSLKGIHLGHRAKILDLLSEPLEDEKIDKDKVSILSTSSTINIQVLPDRSQDLLINFHDLNDFRRLNYYLLNSYKKLKNGGLFIGSFIPLEKFREHLRTQMPHFLFAIIFPIHFIFHRIFPKLPVTKQIYFIITKGNNRIFSKAEIFGRLSFCGFEMIQDKMIGDRIYFICKKLKTISLEESPSYGPVVKLKRIGYQGEIIPIYKFRTMHPYSEFIQGDIYEKYHLDKSGKLRNDFRITSWGKILRKYFIDELPQLYNWLRGDLKLIGVRALSEHYYSLYPEDLQKLRTSFKPGLIPPYYADLPQSFNEIIASERKYLMLKSNKSFLTDLTYLTKAMVNIVFSGARSN</sequence>
<dbReference type="AlphaFoldDB" id="A0A381YIR8"/>
<feature type="transmembrane region" description="Helical" evidence="1">
    <location>
        <begin position="26"/>
        <end position="48"/>
    </location>
</feature>
<dbReference type="EMBL" id="UINC01018252">
    <property type="protein sequence ID" value="SVA76492.1"/>
    <property type="molecule type" value="Genomic_DNA"/>
</dbReference>
<evidence type="ECO:0000256" key="1">
    <source>
        <dbReference type="SAM" id="Phobius"/>
    </source>
</evidence>
<accession>A0A381YIR8</accession>
<feature type="domain" description="Bacterial sugar transferase" evidence="2">
    <location>
        <begin position="373"/>
        <end position="527"/>
    </location>
</feature>
<keyword evidence="1" id="KW-1133">Transmembrane helix</keyword>
<name>A0A381YIR8_9ZZZZ</name>